<comment type="similarity">
    <text evidence="7">Belongs to the WD repeat KATNB1 family.</text>
</comment>
<dbReference type="InterPro" id="IPR028021">
    <property type="entry name" value="Katanin_C-terminal"/>
</dbReference>
<feature type="compositionally biased region" description="Polar residues" evidence="9">
    <location>
        <begin position="400"/>
        <end position="410"/>
    </location>
</feature>
<evidence type="ECO:0000256" key="8">
    <source>
        <dbReference type="PROSITE-ProRule" id="PRU00221"/>
    </source>
</evidence>
<feature type="compositionally biased region" description="Low complexity" evidence="9">
    <location>
        <begin position="533"/>
        <end position="542"/>
    </location>
</feature>
<evidence type="ECO:0000256" key="2">
    <source>
        <dbReference type="ARBA" id="ARBA00022490"/>
    </source>
</evidence>
<keyword evidence="3 8" id="KW-0853">WD repeat</keyword>
<dbReference type="PROSITE" id="PS50294">
    <property type="entry name" value="WD_REPEATS_REGION"/>
    <property type="match status" value="5"/>
</dbReference>
<feature type="domain" description="Katanin p80 subunit C-terminal" evidence="10">
    <location>
        <begin position="625"/>
        <end position="767"/>
    </location>
</feature>
<feature type="repeat" description="WD" evidence="8">
    <location>
        <begin position="9"/>
        <end position="51"/>
    </location>
</feature>
<dbReference type="EMBL" id="FNXT01001197">
    <property type="protein sequence ID" value="SZX73722.1"/>
    <property type="molecule type" value="Genomic_DNA"/>
</dbReference>
<dbReference type="GO" id="GO:0005737">
    <property type="term" value="C:cytoplasm"/>
    <property type="evidence" value="ECO:0007669"/>
    <property type="project" value="UniProtKB-UniRule"/>
</dbReference>
<comment type="subcellular location">
    <subcellularLocation>
        <location evidence="1 7">Cytoplasm</location>
        <location evidence="1 7">Cytoskeleton</location>
    </subcellularLocation>
</comment>
<dbReference type="STRING" id="3088.A0A383W973"/>
<feature type="repeat" description="WD" evidence="8">
    <location>
        <begin position="179"/>
        <end position="220"/>
    </location>
</feature>
<feature type="compositionally biased region" description="Low complexity" evidence="9">
    <location>
        <begin position="477"/>
        <end position="505"/>
    </location>
</feature>
<accession>A0A383W973</accession>
<dbReference type="GO" id="GO:0007019">
    <property type="term" value="P:microtubule depolymerization"/>
    <property type="evidence" value="ECO:0007669"/>
    <property type="project" value="TreeGrafter"/>
</dbReference>
<dbReference type="Proteomes" id="UP000256970">
    <property type="component" value="Unassembled WGS sequence"/>
</dbReference>
<dbReference type="AlphaFoldDB" id="A0A383W973"/>
<proteinExistence type="inferred from homology"/>
<dbReference type="GO" id="GO:0008352">
    <property type="term" value="C:katanin complex"/>
    <property type="evidence" value="ECO:0007669"/>
    <property type="project" value="InterPro"/>
</dbReference>
<dbReference type="GO" id="GO:0008017">
    <property type="term" value="F:microtubule binding"/>
    <property type="evidence" value="ECO:0007669"/>
    <property type="project" value="UniProtKB-UniRule"/>
</dbReference>
<keyword evidence="4 7" id="KW-0493">Microtubule</keyword>
<dbReference type="InterPro" id="IPR020472">
    <property type="entry name" value="WD40_PAC1"/>
</dbReference>
<feature type="region of interest" description="Disordered" evidence="9">
    <location>
        <begin position="455"/>
        <end position="505"/>
    </location>
</feature>
<dbReference type="InterPro" id="IPR019775">
    <property type="entry name" value="WD40_repeat_CS"/>
</dbReference>
<gene>
    <name evidence="11" type="ORF">BQ4739_LOCUS13975</name>
</gene>
<dbReference type="GO" id="GO:0051013">
    <property type="term" value="P:microtubule severing"/>
    <property type="evidence" value="ECO:0007669"/>
    <property type="project" value="UniProtKB-UniRule"/>
</dbReference>
<evidence type="ECO:0000256" key="6">
    <source>
        <dbReference type="ARBA" id="ARBA00023212"/>
    </source>
</evidence>
<keyword evidence="2 7" id="KW-0963">Cytoplasm</keyword>
<feature type="region of interest" description="Disordered" evidence="9">
    <location>
        <begin position="525"/>
        <end position="571"/>
    </location>
</feature>
<evidence type="ECO:0000256" key="1">
    <source>
        <dbReference type="ARBA" id="ARBA00004245"/>
    </source>
</evidence>
<evidence type="ECO:0000256" key="4">
    <source>
        <dbReference type="ARBA" id="ARBA00022701"/>
    </source>
</evidence>
<evidence type="ECO:0000259" key="10">
    <source>
        <dbReference type="Pfam" id="PF13925"/>
    </source>
</evidence>
<comment type="function">
    <text evidence="7">May participate in a complex which severs microtubules in an ATP-dependent manner. Microtubule severing may promote rapid reorganization of cellular microtubule arrays.</text>
</comment>
<organism evidence="11 12">
    <name type="scientific">Tetradesmus obliquus</name>
    <name type="common">Green alga</name>
    <name type="synonym">Acutodesmus obliquus</name>
    <dbReference type="NCBI Taxonomy" id="3088"/>
    <lineage>
        <taxon>Eukaryota</taxon>
        <taxon>Viridiplantae</taxon>
        <taxon>Chlorophyta</taxon>
        <taxon>core chlorophytes</taxon>
        <taxon>Chlorophyceae</taxon>
        <taxon>CS clade</taxon>
        <taxon>Sphaeropleales</taxon>
        <taxon>Scenedesmaceae</taxon>
        <taxon>Tetradesmus</taxon>
    </lineage>
</organism>
<feature type="compositionally biased region" description="Low complexity" evidence="9">
    <location>
        <begin position="369"/>
        <end position="381"/>
    </location>
</feature>
<dbReference type="SMART" id="SM00320">
    <property type="entry name" value="WD40"/>
    <property type="match status" value="6"/>
</dbReference>
<dbReference type="FunFam" id="2.130.10.10:FF:000462">
    <property type="entry name" value="Katanin p80 WD40 repeat-containing subunit B1"/>
    <property type="match status" value="1"/>
</dbReference>
<reference evidence="11 12" key="1">
    <citation type="submission" date="2016-10" db="EMBL/GenBank/DDBJ databases">
        <authorList>
            <person name="Cai Z."/>
        </authorList>
    </citation>
    <scope>NUCLEOTIDE SEQUENCE [LARGE SCALE GENOMIC DNA]</scope>
</reference>
<evidence type="ECO:0000313" key="11">
    <source>
        <dbReference type="EMBL" id="SZX73722.1"/>
    </source>
</evidence>
<keyword evidence="5" id="KW-0677">Repeat</keyword>
<dbReference type="SUPFAM" id="SSF50978">
    <property type="entry name" value="WD40 repeat-like"/>
    <property type="match status" value="1"/>
</dbReference>
<evidence type="ECO:0000256" key="5">
    <source>
        <dbReference type="ARBA" id="ARBA00022737"/>
    </source>
</evidence>
<dbReference type="CDD" id="cd00200">
    <property type="entry name" value="WD40"/>
    <property type="match status" value="1"/>
</dbReference>
<evidence type="ECO:0000256" key="9">
    <source>
        <dbReference type="SAM" id="MobiDB-lite"/>
    </source>
</evidence>
<dbReference type="PRINTS" id="PR00320">
    <property type="entry name" value="GPROTEINBRPT"/>
</dbReference>
<keyword evidence="6 7" id="KW-0206">Cytoskeleton</keyword>
<dbReference type="PANTHER" id="PTHR19845:SF0">
    <property type="entry name" value="KATANIN P80 WD40 REPEAT-CONTAINING SUBUNIT B1"/>
    <property type="match status" value="1"/>
</dbReference>
<protein>
    <recommendedName>
        <fullName evidence="7">Katanin p80 WD40 repeat-containing subunit B1 homolog</fullName>
    </recommendedName>
</protein>
<sequence>MRSYKLDEFVAHSGAVNCLRIGRNTAGVLATGGEDKKVNLWRIGQPHVIQTLVGLNSPVECVTFDPAEDKVGAGAANGTVKVWDLDTGKVCCSLTGHRSNCLTIEFGPPESNIVVTGSLDTNVKVWDLRRKDSITTYKGHSRGVRKLAISPDNKWVCSGSESGELKLWDLASGRNVKDGWSHDNGITGIEFHPCEFLLATSSSDRTVRVWDLEVWEQVETLGPETTAVRAIAYHRDGRQLLTATSDALKVWGCEPAVHHDTVQMDWRNLVDMHLTYKDDQPRVIGCCCNNSAVGVFLVDLRKVAPFNGGATAAAATAAAGPAVACSGGTRASAQPQRSGIGRHSLQPQQRHQPATFIESPVVPGSSPYASHAAGSQAAASAGPLMQQLSRQRTPPGLPSSAHTADKSSSIAAAKQRHNGEMPLGVPLQPGQLPPADGVLMQQQQRRRTGDTFPEFEIRVPAGPPPPKPAVGDFSGPNRSSSREYGSSNNSSSNNSNNSSRRTSGYDAEAAAAGMRGMGFTDAAPVSYASSASQQQQQQQQQQPYNAAPSRMSSREVASAGGIGAVPANGRDWQPQATAAGLAAAKSSSAPGDMAVAAGAAAAPDPIVAAMAQRPLLKADLTRMVTALQLAKGFVARGNLEGAYKAALSQGDAAVACMLVEAVQSRQDAFELNSVEPLIKLLELLLAAGQEQQQAVGLSALALVLRGPGQVVREVCGGPGPVGVDLSYEQRKNKCLLVKMCLEGLGMKLGVLARGSGPVAARAQLLVEELRRVVG</sequence>
<feature type="region of interest" description="Disordered" evidence="9">
    <location>
        <begin position="324"/>
        <end position="411"/>
    </location>
</feature>
<keyword evidence="12" id="KW-1185">Reference proteome</keyword>
<dbReference type="Pfam" id="PF00400">
    <property type="entry name" value="WD40"/>
    <property type="match status" value="6"/>
</dbReference>
<dbReference type="PANTHER" id="PTHR19845">
    <property type="entry name" value="KATANIN P80 SUBUNIT"/>
    <property type="match status" value="1"/>
</dbReference>
<dbReference type="Pfam" id="PF13925">
    <property type="entry name" value="Katanin_con80"/>
    <property type="match status" value="1"/>
</dbReference>
<dbReference type="InterPro" id="IPR015943">
    <property type="entry name" value="WD40/YVTN_repeat-like_dom_sf"/>
</dbReference>
<evidence type="ECO:0000256" key="7">
    <source>
        <dbReference type="HAMAP-Rule" id="MF_03022"/>
    </source>
</evidence>
<dbReference type="GO" id="GO:0005874">
    <property type="term" value="C:microtubule"/>
    <property type="evidence" value="ECO:0007669"/>
    <property type="project" value="UniProtKB-KW"/>
</dbReference>
<evidence type="ECO:0000256" key="3">
    <source>
        <dbReference type="ARBA" id="ARBA00022574"/>
    </source>
</evidence>
<feature type="repeat" description="WD" evidence="8">
    <location>
        <begin position="137"/>
        <end position="178"/>
    </location>
</feature>
<dbReference type="HAMAP" id="MF_03022">
    <property type="entry name" value="Katanin_p80_B1"/>
    <property type="match status" value="1"/>
</dbReference>
<evidence type="ECO:0000313" key="12">
    <source>
        <dbReference type="Proteomes" id="UP000256970"/>
    </source>
</evidence>
<dbReference type="InterPro" id="IPR001680">
    <property type="entry name" value="WD40_rpt"/>
</dbReference>
<feature type="repeat" description="WD" evidence="8">
    <location>
        <begin position="94"/>
        <end position="136"/>
    </location>
</feature>
<dbReference type="InterPro" id="IPR026962">
    <property type="entry name" value="KTNB1"/>
</dbReference>
<dbReference type="InterPro" id="IPR036322">
    <property type="entry name" value="WD40_repeat_dom_sf"/>
</dbReference>
<feature type="repeat" description="WD" evidence="8">
    <location>
        <begin position="52"/>
        <end position="93"/>
    </location>
</feature>
<name>A0A383W973_TETOB</name>
<dbReference type="Gene3D" id="2.130.10.10">
    <property type="entry name" value="YVTN repeat-like/Quinoprotein amine dehydrogenase"/>
    <property type="match status" value="2"/>
</dbReference>
<dbReference type="PROSITE" id="PS50082">
    <property type="entry name" value="WD_REPEATS_2"/>
    <property type="match status" value="5"/>
</dbReference>
<dbReference type="PROSITE" id="PS00678">
    <property type="entry name" value="WD_REPEATS_1"/>
    <property type="match status" value="3"/>
</dbReference>